<proteinExistence type="inferred from homology"/>
<dbReference type="Proteomes" id="UP001054889">
    <property type="component" value="Unassembled WGS sequence"/>
</dbReference>
<keyword evidence="4" id="KW-1185">Reference proteome</keyword>
<dbReference type="PANTHER" id="PTHR11877">
    <property type="entry name" value="HYDROXYMETHYLGLUTARYL-COA SYNTHASE"/>
    <property type="match status" value="1"/>
</dbReference>
<dbReference type="InterPro" id="IPR016039">
    <property type="entry name" value="Thiolase-like"/>
</dbReference>
<protein>
    <recommendedName>
        <fullName evidence="2">Chalcone/stilbene synthase N-terminal domain-containing protein</fullName>
    </recommendedName>
</protein>
<evidence type="ECO:0000313" key="3">
    <source>
        <dbReference type="EMBL" id="GJN25468.1"/>
    </source>
</evidence>
<evidence type="ECO:0000256" key="1">
    <source>
        <dbReference type="ARBA" id="ARBA00005531"/>
    </source>
</evidence>
<name>A0AAV5EQ08_ELECO</name>
<organism evidence="3 4">
    <name type="scientific">Eleusine coracana subsp. coracana</name>
    <dbReference type="NCBI Taxonomy" id="191504"/>
    <lineage>
        <taxon>Eukaryota</taxon>
        <taxon>Viridiplantae</taxon>
        <taxon>Streptophyta</taxon>
        <taxon>Embryophyta</taxon>
        <taxon>Tracheophyta</taxon>
        <taxon>Spermatophyta</taxon>
        <taxon>Magnoliopsida</taxon>
        <taxon>Liliopsida</taxon>
        <taxon>Poales</taxon>
        <taxon>Poaceae</taxon>
        <taxon>PACMAD clade</taxon>
        <taxon>Chloridoideae</taxon>
        <taxon>Cynodonteae</taxon>
        <taxon>Eleusininae</taxon>
        <taxon>Eleusine</taxon>
    </lineage>
</organism>
<evidence type="ECO:0000259" key="2">
    <source>
        <dbReference type="Pfam" id="PF00195"/>
    </source>
</evidence>
<dbReference type="Gene3D" id="3.40.47.10">
    <property type="match status" value="1"/>
</dbReference>
<reference evidence="3" key="1">
    <citation type="journal article" date="2018" name="DNA Res.">
        <title>Multiple hybrid de novo genome assembly of finger millet, an orphan allotetraploid crop.</title>
        <authorList>
            <person name="Hatakeyama M."/>
            <person name="Aluri S."/>
            <person name="Balachadran M.T."/>
            <person name="Sivarajan S.R."/>
            <person name="Patrignani A."/>
            <person name="Gruter S."/>
            <person name="Poveda L."/>
            <person name="Shimizu-Inatsugi R."/>
            <person name="Baeten J."/>
            <person name="Francoijs K.J."/>
            <person name="Nataraja K.N."/>
            <person name="Reddy Y.A.N."/>
            <person name="Phadnis S."/>
            <person name="Ravikumar R.L."/>
            <person name="Schlapbach R."/>
            <person name="Sreeman S.M."/>
            <person name="Shimizu K.K."/>
        </authorList>
    </citation>
    <scope>NUCLEOTIDE SEQUENCE</scope>
</reference>
<sequence length="285" mass="30202">MAAAGLPTTVLQQTWCPRRADGAAAILGIGTANPTNCVRQDEFADWYFRIYKSQHLTALKAKTKRICEKSGINKRHLHHIEEMIDAHPEILDRDLPSLGTRLSLTADAVPDLAAAAARKAIAEWGRPAADITHLVVSSNSGAHSPGPDLRLARILGLNPAVQRTMLYLHGCSGGAAAIRVAKDLAENNHGARVLVACVETFLTAFRAPDDDGDLISDLLSITLFGDGAGAVIVCAGPMLMMSPTERPVFHIVSSSLTTVPGTERAVGIQMSETGLDIDVTASTVA</sequence>
<accession>A0AAV5EQ08</accession>
<dbReference type="InterPro" id="IPR011141">
    <property type="entry name" value="Polyketide_synthase_type-III"/>
</dbReference>
<dbReference type="SUPFAM" id="SSF53901">
    <property type="entry name" value="Thiolase-like"/>
    <property type="match status" value="1"/>
</dbReference>
<dbReference type="EMBL" id="BQKI01000078">
    <property type="protein sequence ID" value="GJN25468.1"/>
    <property type="molecule type" value="Genomic_DNA"/>
</dbReference>
<evidence type="ECO:0000313" key="4">
    <source>
        <dbReference type="Proteomes" id="UP001054889"/>
    </source>
</evidence>
<feature type="domain" description="Chalcone/stilbene synthase N-terminal" evidence="2">
    <location>
        <begin position="18"/>
        <end position="237"/>
    </location>
</feature>
<dbReference type="GO" id="GO:0016747">
    <property type="term" value="F:acyltransferase activity, transferring groups other than amino-acyl groups"/>
    <property type="evidence" value="ECO:0007669"/>
    <property type="project" value="InterPro"/>
</dbReference>
<comment type="caution">
    <text evidence="3">The sequence shown here is derived from an EMBL/GenBank/DDBJ whole genome shotgun (WGS) entry which is preliminary data.</text>
</comment>
<dbReference type="AlphaFoldDB" id="A0AAV5EQ08"/>
<gene>
    <name evidence="3" type="primary">gb13297</name>
    <name evidence="3" type="ORF">PR202_gb13297</name>
</gene>
<dbReference type="Pfam" id="PF00195">
    <property type="entry name" value="Chal_sti_synt_N"/>
    <property type="match status" value="1"/>
</dbReference>
<dbReference type="InterPro" id="IPR001099">
    <property type="entry name" value="Chalcone/stilbene_synt_N"/>
</dbReference>
<dbReference type="GO" id="GO:0030639">
    <property type="term" value="P:polyketide biosynthetic process"/>
    <property type="evidence" value="ECO:0007669"/>
    <property type="project" value="TreeGrafter"/>
</dbReference>
<comment type="similarity">
    <text evidence="1">Belongs to the thiolase-like superfamily. Chalcone/stilbene synthases family.</text>
</comment>
<reference evidence="3" key="2">
    <citation type="submission" date="2021-12" db="EMBL/GenBank/DDBJ databases">
        <title>Resequencing data analysis of finger millet.</title>
        <authorList>
            <person name="Hatakeyama M."/>
            <person name="Aluri S."/>
            <person name="Balachadran M.T."/>
            <person name="Sivarajan S.R."/>
            <person name="Poveda L."/>
            <person name="Shimizu-Inatsugi R."/>
            <person name="Schlapbach R."/>
            <person name="Sreeman S.M."/>
            <person name="Shimizu K.K."/>
        </authorList>
    </citation>
    <scope>NUCLEOTIDE SEQUENCE</scope>
</reference>
<dbReference type="FunFam" id="3.40.47.10:FF:000025">
    <property type="entry name" value="Chalcone synthase 2"/>
    <property type="match status" value="1"/>
</dbReference>
<dbReference type="PANTHER" id="PTHR11877:SF47">
    <property type="entry name" value="OS11G0529900 PROTEIN"/>
    <property type="match status" value="1"/>
</dbReference>